<keyword evidence="2" id="KW-1185">Reference proteome</keyword>
<organism evidence="1 2">
    <name type="scientific">Flavobacterium micromati</name>
    <dbReference type="NCBI Taxonomy" id="229205"/>
    <lineage>
        <taxon>Bacteria</taxon>
        <taxon>Pseudomonadati</taxon>
        <taxon>Bacteroidota</taxon>
        <taxon>Flavobacteriia</taxon>
        <taxon>Flavobacteriales</taxon>
        <taxon>Flavobacteriaceae</taxon>
        <taxon>Flavobacterium</taxon>
    </lineage>
</organism>
<feature type="non-terminal residue" evidence="1">
    <location>
        <position position="401"/>
    </location>
</feature>
<sequence length="401" mass="40715">VTAVNDAPIAVTDNYTTNEDTAIALLPLTADTDPDGTTPTIRSINGTTLTPGTAQTIAVTNGTVNITAAGVITFTPALNYNGSVTFPYVITDGTLTATANQVITVTAVNDAPIAVTDNYTTNEDTAIALLPLTADTDPDGTTPTIQSINGTPLTPGTAQTIAVTNGIVSITTAGVITFTPALNYNGSVTFPYVITDGTLTATANQVITVTAVNDAPIAVTDNYTTNEDTAISLLPLTADTDPDGTTPTIQSINGTTLTPGTAQTIAVTNGIVNITAAGVITFTPALNYNGSVTFPYVITDGTLTATANQVITVTAVNDAPIAVTDNYTTNEDTAIALLPLTADTDPDGTTPTIRSINGTTLTPGTAQTIAVTNGTVNITAAGVITFTPALNYNGSVTFPYV</sequence>
<dbReference type="NCBIfam" id="NF012211">
    <property type="entry name" value="tand_rpt_95"/>
    <property type="match status" value="3"/>
</dbReference>
<proteinExistence type="predicted"/>
<evidence type="ECO:0000313" key="2">
    <source>
        <dbReference type="Proteomes" id="UP000184020"/>
    </source>
</evidence>
<gene>
    <name evidence="1" type="ORF">SAMN05444372_1371</name>
</gene>
<dbReference type="OrthoDB" id="9805017at2"/>
<dbReference type="AlphaFoldDB" id="A0A1M5R9W0"/>
<feature type="non-terminal residue" evidence="1">
    <location>
        <position position="1"/>
    </location>
</feature>
<protein>
    <recommendedName>
        <fullName evidence="3">Tandem-95 repeat protein</fullName>
    </recommendedName>
</protein>
<dbReference type="RefSeq" id="WP_139257448.1">
    <property type="nucleotide sequence ID" value="NZ_FQWF01000037.1"/>
</dbReference>
<dbReference type="EMBL" id="FQWF01000037">
    <property type="protein sequence ID" value="SHH23147.1"/>
    <property type="molecule type" value="Genomic_DNA"/>
</dbReference>
<dbReference type="Proteomes" id="UP000184020">
    <property type="component" value="Unassembled WGS sequence"/>
</dbReference>
<accession>A0A1M5R9W0</accession>
<dbReference type="STRING" id="229205.SAMN05444372_1371"/>
<dbReference type="Pfam" id="PF17963">
    <property type="entry name" value="Big_9"/>
    <property type="match status" value="4"/>
</dbReference>
<reference evidence="2" key="1">
    <citation type="submission" date="2016-11" db="EMBL/GenBank/DDBJ databases">
        <authorList>
            <person name="Varghese N."/>
            <person name="Submissions S."/>
        </authorList>
    </citation>
    <scope>NUCLEOTIDE SEQUENCE [LARGE SCALE GENOMIC DNA]</scope>
    <source>
        <strain evidence="2">DSM 17659</strain>
    </source>
</reference>
<name>A0A1M5R9W0_9FLAO</name>
<evidence type="ECO:0008006" key="3">
    <source>
        <dbReference type="Google" id="ProtNLM"/>
    </source>
</evidence>
<dbReference type="Gene3D" id="2.60.40.3440">
    <property type="match status" value="1"/>
</dbReference>
<evidence type="ECO:0000313" key="1">
    <source>
        <dbReference type="EMBL" id="SHH23147.1"/>
    </source>
</evidence>